<dbReference type="Pfam" id="PF01822">
    <property type="entry name" value="WSC"/>
    <property type="match status" value="2"/>
</dbReference>
<sequence>MLPPTTLTVLLLSLSTLDFTSAAPSLSIGRHAPPYLAGKLGGHKRAIEAWFKKTGKGKKTLTKDAEEVDYYGASHGLFPPRAEEYYGASHGLHPPRANFDPSADHKHLSLNLNARGAPQGMPKGWAYEGCVEESNGQRLLQGFAFSSGQTDQDNCASICGAMGFQYAGTQYANECWCGNDFIGSGGSKMPESDCNMPCAGDSSQMCGAGYRLSMYHFNGTDDASTTASGTATATATGVSTAITTGVNATQTETASMTISANGTVIQTGTATLTSANGTAFETGTATMTSANGTAIQTGTATGTGTMTFNNGTAIQTGTATATGTLAPNATQTATPGEKEWFSIGCAIDVYTDVKDRILKGEYFWYQTDLTIDKCIDMCENGGYTYAGVEWGQECYCGNKLDSNVTFVDDSECAMPCMGDATEMCGDDFRMGIFQLTTAEECEGEGATSTSSIALLPTGNHLVTGTAAASTKAISTMSSRPASATSTFAVPTLTQASISATVTVSASSVRPSSMATSVRPASTTAKASSSVNLDGPTPTGLVERVSSNIPGSDKVHEIYAHHMVGNTYPYGKADWAKDIAAAKAAGIDGFALNMGSDWWQTARVADAYAAAVEAGDFTMFLSLDMTAMSCGSVVDAATLVALVSSFAKSPAQTLHNGKVLVSTFSGENCAFGRSSAADGWNTMFKKPLKLVGTDIFFVPSIFSDPSTFASAEWMDGELNWNSGWPMSNTPLDTSSDEQYMTALGDKEYMPAISPYFFTHFPTWGWNKNWIYRSDDFLYANRWEQVIAMRDRVKFTEILTWNDYGESSYIAPTAGALPAGSNMWVDGFPHDALMDVTKYYATAFKTGAYPAITEDRVIWWARPHPKAAHANDDYMSRPDRWNDTDDVVYALVFATADGVATLTSGTNSERYAVKAGLNKIKLAMSPGSVTIKVSRNGADVVSYDSTGSFSYTNEPSTYNFNYFVGSS</sequence>
<feature type="compositionally biased region" description="Polar residues" evidence="7">
    <location>
        <begin position="518"/>
        <end position="531"/>
    </location>
</feature>
<evidence type="ECO:0000313" key="10">
    <source>
        <dbReference type="EMBL" id="KAG7528794.1"/>
    </source>
</evidence>
<feature type="domain" description="WSC" evidence="9">
    <location>
        <begin position="124"/>
        <end position="218"/>
    </location>
</feature>
<evidence type="ECO:0000256" key="4">
    <source>
        <dbReference type="ARBA" id="ARBA00022989"/>
    </source>
</evidence>
<gene>
    <name evidence="10" type="ORF">FFLO_05935</name>
</gene>
<dbReference type="InterPro" id="IPR051836">
    <property type="entry name" value="Kremen_rcpt"/>
</dbReference>
<accession>A0A8K0NND5</accession>
<feature type="chain" id="PRO_5035434483" description="WSC domain-containing protein" evidence="8">
    <location>
        <begin position="23"/>
        <end position="965"/>
    </location>
</feature>
<evidence type="ECO:0000256" key="7">
    <source>
        <dbReference type="SAM" id="MobiDB-lite"/>
    </source>
</evidence>
<dbReference type="PROSITE" id="PS51212">
    <property type="entry name" value="WSC"/>
    <property type="match status" value="2"/>
</dbReference>
<dbReference type="InterPro" id="IPR002889">
    <property type="entry name" value="WSC_carb-bd"/>
</dbReference>
<evidence type="ECO:0000256" key="3">
    <source>
        <dbReference type="ARBA" id="ARBA00022729"/>
    </source>
</evidence>
<evidence type="ECO:0000256" key="2">
    <source>
        <dbReference type="ARBA" id="ARBA00022692"/>
    </source>
</evidence>
<dbReference type="SMART" id="SM00321">
    <property type="entry name" value="WSC"/>
    <property type="match status" value="2"/>
</dbReference>
<keyword evidence="2" id="KW-0812">Transmembrane</keyword>
<dbReference type="InterPro" id="IPR005197">
    <property type="entry name" value="Glyco_hydro_71"/>
</dbReference>
<dbReference type="GO" id="GO:0005886">
    <property type="term" value="C:plasma membrane"/>
    <property type="evidence" value="ECO:0007669"/>
    <property type="project" value="TreeGrafter"/>
</dbReference>
<keyword evidence="5" id="KW-0472">Membrane</keyword>
<feature type="region of interest" description="Disordered" evidence="7">
    <location>
        <begin position="514"/>
        <end position="537"/>
    </location>
</feature>
<dbReference type="OrthoDB" id="3257981at2759"/>
<keyword evidence="6" id="KW-0325">Glycoprotein</keyword>
<reference evidence="10" key="1">
    <citation type="submission" date="2020-04" db="EMBL/GenBank/DDBJ databases">
        <title>Analysis of mating type loci in Filobasidium floriforme.</title>
        <authorList>
            <person name="Nowrousian M."/>
        </authorList>
    </citation>
    <scope>NUCLEOTIDE SEQUENCE</scope>
    <source>
        <strain evidence="10">CBS 6242</strain>
    </source>
</reference>
<evidence type="ECO:0000256" key="6">
    <source>
        <dbReference type="ARBA" id="ARBA00023180"/>
    </source>
</evidence>
<dbReference type="PANTHER" id="PTHR24269:SF16">
    <property type="entry name" value="PROTEIN SLG1"/>
    <property type="match status" value="1"/>
</dbReference>
<dbReference type="EMBL" id="JABELV010000167">
    <property type="protein sequence ID" value="KAG7528794.1"/>
    <property type="molecule type" value="Genomic_DNA"/>
</dbReference>
<evidence type="ECO:0000313" key="11">
    <source>
        <dbReference type="Proteomes" id="UP000812966"/>
    </source>
</evidence>
<keyword evidence="3 8" id="KW-0732">Signal</keyword>
<evidence type="ECO:0000256" key="1">
    <source>
        <dbReference type="ARBA" id="ARBA00004167"/>
    </source>
</evidence>
<evidence type="ECO:0000256" key="5">
    <source>
        <dbReference type="ARBA" id="ARBA00023136"/>
    </source>
</evidence>
<name>A0A8K0NND5_9TREE</name>
<feature type="domain" description="WSC" evidence="9">
    <location>
        <begin position="339"/>
        <end position="436"/>
    </location>
</feature>
<keyword evidence="4" id="KW-1133">Transmembrane helix</keyword>
<dbReference type="PANTHER" id="PTHR24269">
    <property type="entry name" value="KREMEN PROTEIN"/>
    <property type="match status" value="1"/>
</dbReference>
<dbReference type="CDD" id="cd11577">
    <property type="entry name" value="GH71"/>
    <property type="match status" value="1"/>
</dbReference>
<evidence type="ECO:0000256" key="8">
    <source>
        <dbReference type="SAM" id="SignalP"/>
    </source>
</evidence>
<dbReference type="Pfam" id="PF03659">
    <property type="entry name" value="Glyco_hydro_71"/>
    <property type="match status" value="1"/>
</dbReference>
<organism evidence="10 11">
    <name type="scientific">Filobasidium floriforme</name>
    <dbReference type="NCBI Taxonomy" id="5210"/>
    <lineage>
        <taxon>Eukaryota</taxon>
        <taxon>Fungi</taxon>
        <taxon>Dikarya</taxon>
        <taxon>Basidiomycota</taxon>
        <taxon>Agaricomycotina</taxon>
        <taxon>Tremellomycetes</taxon>
        <taxon>Filobasidiales</taxon>
        <taxon>Filobasidiaceae</taxon>
        <taxon>Filobasidium</taxon>
    </lineage>
</organism>
<comment type="subcellular location">
    <subcellularLocation>
        <location evidence="1">Membrane</location>
        <topology evidence="1">Single-pass membrane protein</topology>
    </subcellularLocation>
</comment>
<proteinExistence type="predicted"/>
<dbReference type="GO" id="GO:0051118">
    <property type="term" value="F:glucan endo-1,3-alpha-glucosidase activity"/>
    <property type="evidence" value="ECO:0007669"/>
    <property type="project" value="InterPro"/>
</dbReference>
<dbReference type="Proteomes" id="UP000812966">
    <property type="component" value="Unassembled WGS sequence"/>
</dbReference>
<dbReference type="Gene3D" id="3.20.20.80">
    <property type="entry name" value="Glycosidases"/>
    <property type="match status" value="1"/>
</dbReference>
<comment type="caution">
    <text evidence="10">The sequence shown here is derived from an EMBL/GenBank/DDBJ whole genome shotgun (WGS) entry which is preliminary data.</text>
</comment>
<keyword evidence="11" id="KW-1185">Reference proteome</keyword>
<dbReference type="AlphaFoldDB" id="A0A8K0NND5"/>
<protein>
    <recommendedName>
        <fullName evidence="9">WSC domain-containing protein</fullName>
    </recommendedName>
</protein>
<evidence type="ECO:0000259" key="9">
    <source>
        <dbReference type="PROSITE" id="PS51212"/>
    </source>
</evidence>
<feature type="signal peptide" evidence="8">
    <location>
        <begin position="1"/>
        <end position="22"/>
    </location>
</feature>